<dbReference type="PANTHER" id="PTHR21596">
    <property type="entry name" value="RIBONUCLEASE P SUBUNIT P38"/>
    <property type="match status" value="1"/>
</dbReference>
<keyword evidence="2" id="KW-1185">Reference proteome</keyword>
<reference evidence="1" key="2">
    <citation type="submission" date="2021-02" db="EMBL/GenBank/DDBJ databases">
        <authorList>
            <person name="Kimball J.A."/>
            <person name="Haas M.W."/>
            <person name="Macchietto M."/>
            <person name="Kono T."/>
            <person name="Duquette J."/>
            <person name="Shao M."/>
        </authorList>
    </citation>
    <scope>NUCLEOTIDE SEQUENCE</scope>
    <source>
        <tissue evidence="1">Fresh leaf tissue</tissue>
    </source>
</reference>
<dbReference type="Proteomes" id="UP000729402">
    <property type="component" value="Unassembled WGS sequence"/>
</dbReference>
<organism evidence="1 2">
    <name type="scientific">Zizania palustris</name>
    <name type="common">Northern wild rice</name>
    <dbReference type="NCBI Taxonomy" id="103762"/>
    <lineage>
        <taxon>Eukaryota</taxon>
        <taxon>Viridiplantae</taxon>
        <taxon>Streptophyta</taxon>
        <taxon>Embryophyta</taxon>
        <taxon>Tracheophyta</taxon>
        <taxon>Spermatophyta</taxon>
        <taxon>Magnoliopsida</taxon>
        <taxon>Liliopsida</taxon>
        <taxon>Poales</taxon>
        <taxon>Poaceae</taxon>
        <taxon>BOP clade</taxon>
        <taxon>Oryzoideae</taxon>
        <taxon>Oryzeae</taxon>
        <taxon>Zizaniinae</taxon>
        <taxon>Zizania</taxon>
    </lineage>
</organism>
<proteinExistence type="predicted"/>
<sequence length="127" mass="14420">MDSVGDVVNGEQNGEVDVKVYGWVAREGDFHVGNVVGRYLRKHTNLTTIDELSKSESEKSGKMVAILATQIEAKNRYFQDLEKKNNATKLSITRLEEDNRKLHDAYIEDFTRLADVLNMEVLFAART</sequence>
<dbReference type="OrthoDB" id="1892195at2759"/>
<dbReference type="InterPro" id="IPR045177">
    <property type="entry name" value="FDM1-5/IDN2"/>
</dbReference>
<dbReference type="AlphaFoldDB" id="A0A8J5V439"/>
<dbReference type="GO" id="GO:0080188">
    <property type="term" value="P:gene silencing by siRNA-directed DNA methylation"/>
    <property type="evidence" value="ECO:0007669"/>
    <property type="project" value="InterPro"/>
</dbReference>
<accession>A0A8J5V439</accession>
<protein>
    <submittedName>
        <fullName evidence="1">Uncharacterized protein</fullName>
    </submittedName>
</protein>
<evidence type="ECO:0000313" key="1">
    <source>
        <dbReference type="EMBL" id="KAG8058247.1"/>
    </source>
</evidence>
<gene>
    <name evidence="1" type="ORF">GUJ93_ZPchr0002g26809</name>
</gene>
<name>A0A8J5V439_ZIZPA</name>
<reference evidence="1" key="1">
    <citation type="journal article" date="2021" name="bioRxiv">
        <title>Whole Genome Assembly and Annotation of Northern Wild Rice, Zizania palustris L., Supports a Whole Genome Duplication in the Zizania Genus.</title>
        <authorList>
            <person name="Haas M."/>
            <person name="Kono T."/>
            <person name="Macchietto M."/>
            <person name="Millas R."/>
            <person name="McGilp L."/>
            <person name="Shao M."/>
            <person name="Duquette J."/>
            <person name="Hirsch C.N."/>
            <person name="Kimball J."/>
        </authorList>
    </citation>
    <scope>NUCLEOTIDE SEQUENCE</scope>
    <source>
        <tissue evidence="1">Fresh leaf tissue</tissue>
    </source>
</reference>
<comment type="caution">
    <text evidence="1">The sequence shown here is derived from an EMBL/GenBank/DDBJ whole genome shotgun (WGS) entry which is preliminary data.</text>
</comment>
<dbReference type="EMBL" id="JAAALK010000287">
    <property type="protein sequence ID" value="KAG8058247.1"/>
    <property type="molecule type" value="Genomic_DNA"/>
</dbReference>
<evidence type="ECO:0000313" key="2">
    <source>
        <dbReference type="Proteomes" id="UP000729402"/>
    </source>
</evidence>
<dbReference type="PANTHER" id="PTHR21596:SF51">
    <property type="entry name" value="OS01G0147700 PROTEIN"/>
    <property type="match status" value="1"/>
</dbReference>